<dbReference type="NCBIfam" id="TIGR01509">
    <property type="entry name" value="HAD-SF-IA-v3"/>
    <property type="match status" value="1"/>
</dbReference>
<dbReference type="AlphaFoldDB" id="A0A9X2C2P7"/>
<dbReference type="EMBL" id="JAJLJH010000011">
    <property type="protein sequence ID" value="MCK9688966.1"/>
    <property type="molecule type" value="Genomic_DNA"/>
</dbReference>
<proteinExistence type="predicted"/>
<evidence type="ECO:0000313" key="1">
    <source>
        <dbReference type="EMBL" id="MCK9688966.1"/>
    </source>
</evidence>
<dbReference type="CDD" id="cd02603">
    <property type="entry name" value="HAD_sEH-N_like"/>
    <property type="match status" value="1"/>
</dbReference>
<keyword evidence="2" id="KW-1185">Reference proteome</keyword>
<protein>
    <submittedName>
        <fullName evidence="1">HAD family phosphatase</fullName>
    </submittedName>
</protein>
<dbReference type="InterPro" id="IPR006439">
    <property type="entry name" value="HAD-SF_hydro_IA"/>
</dbReference>
<organism evidence="1 2">
    <name type="scientific">Scleromatobacter humisilvae</name>
    <dbReference type="NCBI Taxonomy" id="2897159"/>
    <lineage>
        <taxon>Bacteria</taxon>
        <taxon>Pseudomonadati</taxon>
        <taxon>Pseudomonadota</taxon>
        <taxon>Betaproteobacteria</taxon>
        <taxon>Burkholderiales</taxon>
        <taxon>Sphaerotilaceae</taxon>
        <taxon>Scleromatobacter</taxon>
    </lineage>
</organism>
<dbReference type="PANTHER" id="PTHR43611">
    <property type="entry name" value="ALPHA-D-GLUCOSE 1-PHOSPHATE PHOSPHATASE"/>
    <property type="match status" value="1"/>
</dbReference>
<gene>
    <name evidence="1" type="ORF">LPC04_24900</name>
</gene>
<dbReference type="PRINTS" id="PR00413">
    <property type="entry name" value="HADHALOGNASE"/>
</dbReference>
<dbReference type="RefSeq" id="WP_275685015.1">
    <property type="nucleotide sequence ID" value="NZ_JAJLJH010000011.1"/>
</dbReference>
<reference evidence="1" key="1">
    <citation type="submission" date="2021-11" db="EMBL/GenBank/DDBJ databases">
        <title>BS-T2-15 a new species belonging to the Comamonadaceae family isolated from the soil of a French oak forest.</title>
        <authorList>
            <person name="Mieszkin S."/>
            <person name="Alain K."/>
        </authorList>
    </citation>
    <scope>NUCLEOTIDE SEQUENCE</scope>
    <source>
        <strain evidence="1">BS-T2-15</strain>
    </source>
</reference>
<dbReference type="InterPro" id="IPR023214">
    <property type="entry name" value="HAD_sf"/>
</dbReference>
<dbReference type="Pfam" id="PF00702">
    <property type="entry name" value="Hydrolase"/>
    <property type="match status" value="1"/>
</dbReference>
<comment type="caution">
    <text evidence="1">The sequence shown here is derived from an EMBL/GenBank/DDBJ whole genome shotgun (WGS) entry which is preliminary data.</text>
</comment>
<dbReference type="Gene3D" id="3.40.50.1000">
    <property type="entry name" value="HAD superfamily/HAD-like"/>
    <property type="match status" value="1"/>
</dbReference>
<name>A0A9X2C2P7_9BURK</name>
<evidence type="ECO:0000313" key="2">
    <source>
        <dbReference type="Proteomes" id="UP001139353"/>
    </source>
</evidence>
<dbReference type="InterPro" id="IPR036412">
    <property type="entry name" value="HAD-like_sf"/>
</dbReference>
<dbReference type="SUPFAM" id="SSF56784">
    <property type="entry name" value="HAD-like"/>
    <property type="match status" value="1"/>
</dbReference>
<dbReference type="PANTHER" id="PTHR43611:SF3">
    <property type="entry name" value="FLAVIN MONONUCLEOTIDE HYDROLASE 1, CHLOROPLATIC"/>
    <property type="match status" value="1"/>
</dbReference>
<accession>A0A9X2C2P7</accession>
<sequence>MSGELKSGRAFVFDFGRVVFRWRPEVLVSSVLPQRATDDESTRHWVQQIFQAYGGDWGDFDRGVVDPPELARRIATRTGLTEAEVQAIVAAAPGELEPLPDTVAWIRRLHAQGWPLHFLSNMPEPFAAHFERTHDVLALFESGVFSARVQLLKPEPEIYAHAAAVFGRRPADLLFLDDHWPNIVAAREAGWSAIHFTDAAQAEAEAMALGW</sequence>
<dbReference type="Proteomes" id="UP001139353">
    <property type="component" value="Unassembled WGS sequence"/>
</dbReference>